<evidence type="ECO:0000256" key="1">
    <source>
        <dbReference type="ARBA" id="ARBA00008056"/>
    </source>
</evidence>
<dbReference type="SUPFAM" id="SSF51197">
    <property type="entry name" value="Clavaminate synthase-like"/>
    <property type="match status" value="1"/>
</dbReference>
<keyword evidence="9" id="KW-1185">Reference proteome</keyword>
<reference evidence="8" key="3">
    <citation type="submission" date="2015-04" db="UniProtKB">
        <authorList>
            <consortium name="EnsemblPlants"/>
        </authorList>
    </citation>
    <scope>IDENTIFICATION</scope>
    <source>
        <strain evidence="8">cv. Jemalong A17</strain>
    </source>
</reference>
<dbReference type="Pfam" id="PF03171">
    <property type="entry name" value="2OG-FeII_Oxy"/>
    <property type="match status" value="1"/>
</dbReference>
<dbReference type="KEGG" id="mtr:25498525"/>
<dbReference type="InterPro" id="IPR005123">
    <property type="entry name" value="Oxoglu/Fe-dep_dioxygenase_dom"/>
</dbReference>
<comment type="similarity">
    <text evidence="1 5">Belongs to the iron/ascorbate-dependent oxidoreductase family.</text>
</comment>
<dbReference type="GO" id="GO:0016491">
    <property type="term" value="F:oxidoreductase activity"/>
    <property type="evidence" value="ECO:0007669"/>
    <property type="project" value="UniProtKB-KW"/>
</dbReference>
<reference evidence="7 9" key="1">
    <citation type="journal article" date="2011" name="Nature">
        <title>The Medicago genome provides insight into the evolution of rhizobial symbioses.</title>
        <authorList>
            <person name="Young N.D."/>
            <person name="Debelle F."/>
            <person name="Oldroyd G.E."/>
            <person name="Geurts R."/>
            <person name="Cannon S.B."/>
            <person name="Udvardi M.K."/>
            <person name="Benedito V.A."/>
            <person name="Mayer K.F."/>
            <person name="Gouzy J."/>
            <person name="Schoof H."/>
            <person name="Van de Peer Y."/>
            <person name="Proost S."/>
            <person name="Cook D.R."/>
            <person name="Meyers B.C."/>
            <person name="Spannagl M."/>
            <person name="Cheung F."/>
            <person name="De Mita S."/>
            <person name="Krishnakumar V."/>
            <person name="Gundlach H."/>
            <person name="Zhou S."/>
            <person name="Mudge J."/>
            <person name="Bharti A.K."/>
            <person name="Murray J.D."/>
            <person name="Naoumkina M.A."/>
            <person name="Rosen B."/>
            <person name="Silverstein K.A."/>
            <person name="Tang H."/>
            <person name="Rombauts S."/>
            <person name="Zhao P.X."/>
            <person name="Zhou P."/>
            <person name="Barbe V."/>
            <person name="Bardou P."/>
            <person name="Bechner M."/>
            <person name="Bellec A."/>
            <person name="Berger A."/>
            <person name="Berges H."/>
            <person name="Bidwell S."/>
            <person name="Bisseling T."/>
            <person name="Choisne N."/>
            <person name="Couloux A."/>
            <person name="Denny R."/>
            <person name="Deshpande S."/>
            <person name="Dai X."/>
            <person name="Doyle J.J."/>
            <person name="Dudez A.M."/>
            <person name="Farmer A.D."/>
            <person name="Fouteau S."/>
            <person name="Franken C."/>
            <person name="Gibelin C."/>
            <person name="Gish J."/>
            <person name="Goldstein S."/>
            <person name="Gonzalez A.J."/>
            <person name="Green P.J."/>
            <person name="Hallab A."/>
            <person name="Hartog M."/>
            <person name="Hua A."/>
            <person name="Humphray S.J."/>
            <person name="Jeong D.H."/>
            <person name="Jing Y."/>
            <person name="Jocker A."/>
            <person name="Kenton S.M."/>
            <person name="Kim D.J."/>
            <person name="Klee K."/>
            <person name="Lai H."/>
            <person name="Lang C."/>
            <person name="Lin S."/>
            <person name="Macmil S.L."/>
            <person name="Magdelenat G."/>
            <person name="Matthews L."/>
            <person name="McCorrison J."/>
            <person name="Monaghan E.L."/>
            <person name="Mun J.H."/>
            <person name="Najar F.Z."/>
            <person name="Nicholson C."/>
            <person name="Noirot C."/>
            <person name="O'Bleness M."/>
            <person name="Paule C.R."/>
            <person name="Poulain J."/>
            <person name="Prion F."/>
            <person name="Qin B."/>
            <person name="Qu C."/>
            <person name="Retzel E.F."/>
            <person name="Riddle C."/>
            <person name="Sallet E."/>
            <person name="Samain S."/>
            <person name="Samson N."/>
            <person name="Sanders I."/>
            <person name="Saurat O."/>
            <person name="Scarpelli C."/>
            <person name="Schiex T."/>
            <person name="Segurens B."/>
            <person name="Severin A.J."/>
            <person name="Sherrier D.J."/>
            <person name="Shi R."/>
            <person name="Sims S."/>
            <person name="Singer S.R."/>
            <person name="Sinharoy S."/>
            <person name="Sterck L."/>
            <person name="Viollet A."/>
            <person name="Wang B.B."/>
            <person name="Wang K."/>
            <person name="Wang M."/>
            <person name="Wang X."/>
            <person name="Warfsmann J."/>
            <person name="Weissenbach J."/>
            <person name="White D.D."/>
            <person name="White J.D."/>
            <person name="Wiley G.B."/>
            <person name="Wincker P."/>
            <person name="Xing Y."/>
            <person name="Yang L."/>
            <person name="Yao Z."/>
            <person name="Ying F."/>
            <person name="Zhai J."/>
            <person name="Zhou L."/>
            <person name="Zuber A."/>
            <person name="Denarie J."/>
            <person name="Dixon R.A."/>
            <person name="May G.D."/>
            <person name="Schwartz D.C."/>
            <person name="Rogers J."/>
            <person name="Quetier F."/>
            <person name="Town C.D."/>
            <person name="Roe B.A."/>
        </authorList>
    </citation>
    <scope>NUCLEOTIDE SEQUENCE [LARGE SCALE GENOMIC DNA]</scope>
    <source>
        <strain evidence="7">A17</strain>
        <strain evidence="8 9">cv. Jemalong A17</strain>
    </source>
</reference>
<dbReference type="Proteomes" id="UP000002051">
    <property type="component" value="Unassembled WGS sequence"/>
</dbReference>
<dbReference type="GO" id="GO:0031418">
    <property type="term" value="F:L-ascorbic acid binding"/>
    <property type="evidence" value="ECO:0007669"/>
    <property type="project" value="UniProtKB-KW"/>
</dbReference>
<accession>A0A072U1C4</accession>
<dbReference type="EMBL" id="CM001223">
    <property type="protein sequence ID" value="KEH22933.1"/>
    <property type="molecule type" value="Genomic_DNA"/>
</dbReference>
<dbReference type="HOGENOM" id="CLU_010119_16_0_1"/>
<dbReference type="AlphaFoldDB" id="A0A072U1C4"/>
<dbReference type="EnsemblPlants" id="KEH22933">
    <property type="protein sequence ID" value="KEH22933"/>
    <property type="gene ID" value="MTR_7g062600"/>
</dbReference>
<evidence type="ECO:0000256" key="2">
    <source>
        <dbReference type="ARBA" id="ARBA00022723"/>
    </source>
</evidence>
<dbReference type="OrthoDB" id="288590at2759"/>
<reference evidence="7 9" key="2">
    <citation type="journal article" date="2014" name="BMC Genomics">
        <title>An improved genome release (version Mt4.0) for the model legume Medicago truncatula.</title>
        <authorList>
            <person name="Tang H."/>
            <person name="Krishnakumar V."/>
            <person name="Bidwell S."/>
            <person name="Rosen B."/>
            <person name="Chan A."/>
            <person name="Zhou S."/>
            <person name="Gentzbittel L."/>
            <person name="Childs K.L."/>
            <person name="Yandell M."/>
            <person name="Gundlach H."/>
            <person name="Mayer K.F."/>
            <person name="Schwartz D.C."/>
            <person name="Town C.D."/>
        </authorList>
    </citation>
    <scope>GENOME REANNOTATION</scope>
    <source>
        <strain evidence="7">A17</strain>
        <strain evidence="8 9">cv. Jemalong A17</strain>
    </source>
</reference>
<dbReference type="FunFam" id="2.60.120.330:FF:000079">
    <property type="entry name" value="Protein SRG1"/>
    <property type="match status" value="1"/>
</dbReference>
<dbReference type="PROSITE" id="PS51471">
    <property type="entry name" value="FE2OG_OXY"/>
    <property type="match status" value="1"/>
</dbReference>
<dbReference type="InterPro" id="IPR027443">
    <property type="entry name" value="IPNS-like_sf"/>
</dbReference>
<keyword evidence="4 5" id="KW-0408">Iron</keyword>
<gene>
    <name evidence="8" type="primary">25498525</name>
    <name evidence="7" type="ordered locus">MTR_7g062600</name>
</gene>
<evidence type="ECO:0000313" key="7">
    <source>
        <dbReference type="EMBL" id="KEH22933.1"/>
    </source>
</evidence>
<dbReference type="InterPro" id="IPR050295">
    <property type="entry name" value="Plant_2OG-oxidoreductases"/>
</dbReference>
<dbReference type="InterPro" id="IPR026992">
    <property type="entry name" value="DIOX_N"/>
</dbReference>
<dbReference type="InterPro" id="IPR044861">
    <property type="entry name" value="IPNS-like_FE2OG_OXY"/>
</dbReference>
<keyword evidence="5" id="KW-0560">Oxidoreductase</keyword>
<evidence type="ECO:0000313" key="8">
    <source>
        <dbReference type="EnsemblPlants" id="KEH22933"/>
    </source>
</evidence>
<keyword evidence="3" id="KW-0847">Vitamin C</keyword>
<evidence type="ECO:0000256" key="5">
    <source>
        <dbReference type="RuleBase" id="RU003682"/>
    </source>
</evidence>
<dbReference type="GO" id="GO:0046872">
    <property type="term" value="F:metal ion binding"/>
    <property type="evidence" value="ECO:0007669"/>
    <property type="project" value="UniProtKB-KW"/>
</dbReference>
<organism evidence="7 9">
    <name type="scientific">Medicago truncatula</name>
    <name type="common">Barrel medic</name>
    <name type="synonym">Medicago tribuloides</name>
    <dbReference type="NCBI Taxonomy" id="3880"/>
    <lineage>
        <taxon>Eukaryota</taxon>
        <taxon>Viridiplantae</taxon>
        <taxon>Streptophyta</taxon>
        <taxon>Embryophyta</taxon>
        <taxon>Tracheophyta</taxon>
        <taxon>Spermatophyta</taxon>
        <taxon>Magnoliopsida</taxon>
        <taxon>eudicotyledons</taxon>
        <taxon>Gunneridae</taxon>
        <taxon>Pentapetalae</taxon>
        <taxon>rosids</taxon>
        <taxon>fabids</taxon>
        <taxon>Fabales</taxon>
        <taxon>Fabaceae</taxon>
        <taxon>Papilionoideae</taxon>
        <taxon>50 kb inversion clade</taxon>
        <taxon>NPAAA clade</taxon>
        <taxon>Hologalegina</taxon>
        <taxon>IRL clade</taxon>
        <taxon>Trifolieae</taxon>
        <taxon>Medicago</taxon>
    </lineage>
</organism>
<evidence type="ECO:0000259" key="6">
    <source>
        <dbReference type="PROSITE" id="PS51471"/>
    </source>
</evidence>
<name>A0A072U1C4_MEDTR</name>
<evidence type="ECO:0000256" key="4">
    <source>
        <dbReference type="ARBA" id="ARBA00023004"/>
    </source>
</evidence>
<dbReference type="Pfam" id="PF14226">
    <property type="entry name" value="DIOX_N"/>
    <property type="match status" value="1"/>
</dbReference>
<keyword evidence="2 5" id="KW-0479">Metal-binding</keyword>
<dbReference type="Gene3D" id="2.60.120.330">
    <property type="entry name" value="B-lactam Antibiotic, Isopenicillin N Synthase, Chain"/>
    <property type="match status" value="1"/>
</dbReference>
<proteinExistence type="inferred from homology"/>
<feature type="domain" description="Fe2OG dioxygenase" evidence="6">
    <location>
        <begin position="202"/>
        <end position="304"/>
    </location>
</feature>
<evidence type="ECO:0000313" key="9">
    <source>
        <dbReference type="Proteomes" id="UP000002051"/>
    </source>
</evidence>
<dbReference type="PANTHER" id="PTHR47991">
    <property type="entry name" value="OXOGLUTARATE/IRON-DEPENDENT DIOXYGENASE"/>
    <property type="match status" value="1"/>
</dbReference>
<sequence length="360" mass="41416">MEEAPTYAPSLPVPNVQEMVKMNPLEVPTKYVRNEEEMEKVNYMPQLSSEIPFIDFTLLSNGSIEELLKLEVACKDWGFFQIVNHGVQKELIQRMKDAVDEFFKLPIEEKETYAMLSNDIQGYGQAYVVSEEQTLDWGDALILFIYPDQYRNLRFWPKTPHGFKEIIEAYSSEMKRVGEELLSSLSIIMGLEKHALVGLHKEFIQALRVNYYPPCNTPEQVLGMSSHSDTGTITLLMQDDDVSGLEIRNKGNWVPINPILLDAIVVNIGDVIEILSNGKFKSVEHRAVTNKNKRRTSNASFLLPQDDVEVEPFHHMIDAQHPKMYQKVKFGDYLRHSLKRKMEGKTHTDVARIKEQVIEK</sequence>
<protein>
    <submittedName>
        <fullName evidence="7">2OG-Fe(II) oxygenase family oxidoreductase</fullName>
    </submittedName>
</protein>
<evidence type="ECO:0000256" key="3">
    <source>
        <dbReference type="ARBA" id="ARBA00022896"/>
    </source>
</evidence>